<protein>
    <submittedName>
        <fullName evidence="1">Putative transposase</fullName>
    </submittedName>
</protein>
<accession>A0A1H6DS60</accession>
<sequence length="70" mass="8517">MERLFRSYKSEWMPSIGYSSAQEAQRDISFYLMERYNWLRPHQYNDEAPPAKAEEKLTVRDWLTTTVRQI</sequence>
<reference evidence="1 2" key="1">
    <citation type="submission" date="2016-10" db="EMBL/GenBank/DDBJ databases">
        <authorList>
            <person name="de Groot N.N."/>
        </authorList>
    </citation>
    <scope>NUCLEOTIDE SEQUENCE [LARGE SCALE GENOMIC DNA]</scope>
    <source>
        <strain evidence="1 2">DSM 22012</strain>
    </source>
</reference>
<dbReference type="AlphaFoldDB" id="A0A1H6DS60"/>
<evidence type="ECO:0000313" key="2">
    <source>
        <dbReference type="Proteomes" id="UP000236745"/>
    </source>
</evidence>
<organism evidence="1 2">
    <name type="scientific">Marinobacterium lutimaris</name>
    <dbReference type="NCBI Taxonomy" id="568106"/>
    <lineage>
        <taxon>Bacteria</taxon>
        <taxon>Pseudomonadati</taxon>
        <taxon>Pseudomonadota</taxon>
        <taxon>Gammaproteobacteria</taxon>
        <taxon>Oceanospirillales</taxon>
        <taxon>Oceanospirillaceae</taxon>
        <taxon>Marinobacterium</taxon>
    </lineage>
</organism>
<dbReference type="Proteomes" id="UP000236745">
    <property type="component" value="Unassembled WGS sequence"/>
</dbReference>
<dbReference type="EMBL" id="FNVQ01000009">
    <property type="protein sequence ID" value="SEG88068.1"/>
    <property type="molecule type" value="Genomic_DNA"/>
</dbReference>
<evidence type="ECO:0000313" key="1">
    <source>
        <dbReference type="EMBL" id="SEG88068.1"/>
    </source>
</evidence>
<name>A0A1H6DS60_9GAMM</name>
<gene>
    <name evidence="1" type="ORF">SAMN05444390_10921</name>
</gene>
<keyword evidence="2" id="KW-1185">Reference proteome</keyword>
<proteinExistence type="predicted"/>